<organism evidence="2 3">
    <name type="scientific">Diploscapter pachys</name>
    <dbReference type="NCBI Taxonomy" id="2018661"/>
    <lineage>
        <taxon>Eukaryota</taxon>
        <taxon>Metazoa</taxon>
        <taxon>Ecdysozoa</taxon>
        <taxon>Nematoda</taxon>
        <taxon>Chromadorea</taxon>
        <taxon>Rhabditida</taxon>
        <taxon>Rhabditina</taxon>
        <taxon>Rhabditomorpha</taxon>
        <taxon>Rhabditoidea</taxon>
        <taxon>Rhabditidae</taxon>
        <taxon>Diploscapter</taxon>
    </lineage>
</organism>
<sequence length="205" mass="22259">MRRAARREQARGHHHPVHASPRNWFRSGSYAGRDRRQDAIARRRPVSGQRAMPPAASTASVTSSLAVEVIGAICTGFSMPISIGPITLSPPTEHRDARFVAHAARDLRGLFGEVGELFAGRPFVHRRVGDEDGVALPDEDVDAEGGAPRLGIDHALHLAHRFRPGAGNAGDHRIRFAQLEQRRPEDVAVLVDHPLDIATQIAAAL</sequence>
<name>A0A2A2K1P3_9BILA</name>
<evidence type="ECO:0000313" key="3">
    <source>
        <dbReference type="Proteomes" id="UP000218231"/>
    </source>
</evidence>
<evidence type="ECO:0000256" key="1">
    <source>
        <dbReference type="SAM" id="MobiDB-lite"/>
    </source>
</evidence>
<feature type="region of interest" description="Disordered" evidence="1">
    <location>
        <begin position="1"/>
        <end position="58"/>
    </location>
</feature>
<gene>
    <name evidence="2" type="ORF">WR25_18539</name>
</gene>
<proteinExistence type="predicted"/>
<dbReference type="AlphaFoldDB" id="A0A2A2K1P3"/>
<comment type="caution">
    <text evidence="2">The sequence shown here is derived from an EMBL/GenBank/DDBJ whole genome shotgun (WGS) entry which is preliminary data.</text>
</comment>
<dbReference type="Proteomes" id="UP000218231">
    <property type="component" value="Unassembled WGS sequence"/>
</dbReference>
<accession>A0A2A2K1P3</accession>
<feature type="compositionally biased region" description="Basic and acidic residues" evidence="1">
    <location>
        <begin position="1"/>
        <end position="11"/>
    </location>
</feature>
<feature type="compositionally biased region" description="Basic and acidic residues" evidence="1">
    <location>
        <begin position="32"/>
        <end position="41"/>
    </location>
</feature>
<keyword evidence="3" id="KW-1185">Reference proteome</keyword>
<protein>
    <submittedName>
        <fullName evidence="2">Uncharacterized protein</fullName>
    </submittedName>
</protein>
<dbReference type="EMBL" id="LIAE01009880">
    <property type="protein sequence ID" value="PAV67848.1"/>
    <property type="molecule type" value="Genomic_DNA"/>
</dbReference>
<evidence type="ECO:0000313" key="2">
    <source>
        <dbReference type="EMBL" id="PAV67848.1"/>
    </source>
</evidence>
<reference evidence="2 3" key="1">
    <citation type="journal article" date="2017" name="Curr. Biol.">
        <title>Genome architecture and evolution of a unichromosomal asexual nematode.</title>
        <authorList>
            <person name="Fradin H."/>
            <person name="Zegar C."/>
            <person name="Gutwein M."/>
            <person name="Lucas J."/>
            <person name="Kovtun M."/>
            <person name="Corcoran D."/>
            <person name="Baugh L.R."/>
            <person name="Kiontke K."/>
            <person name="Gunsalus K."/>
            <person name="Fitch D.H."/>
            <person name="Piano F."/>
        </authorList>
    </citation>
    <scope>NUCLEOTIDE SEQUENCE [LARGE SCALE GENOMIC DNA]</scope>
    <source>
        <strain evidence="2">PF1309</strain>
    </source>
</reference>